<accession>A0A512N829</accession>
<evidence type="ECO:0000313" key="3">
    <source>
        <dbReference type="EMBL" id="GEP55139.1"/>
    </source>
</evidence>
<feature type="domain" description="Lysozyme inhibitor LprI-like N-terminal" evidence="2">
    <location>
        <begin position="20"/>
        <end position="108"/>
    </location>
</feature>
<sequence length="124" mass="13425">MRFAVACAAATMVVAAGAAVAQSQMELNAQAGNDLRKSDQQLNTVYNKLRAKISDAGKAKLQTAQQSWLRFRDQECEFETMGTVGGTIHSMIVAICLTRLTDQRIKDLEAQLNCKEGDLSCGGQ</sequence>
<feature type="chain" id="PRO_5022178866" description="Lysozyme inhibitor LprI-like N-terminal domain-containing protein" evidence="1">
    <location>
        <begin position="19"/>
        <end position="124"/>
    </location>
</feature>
<dbReference type="PANTHER" id="PTHR39176">
    <property type="entry name" value="PERIPLASMIC PROTEIN-RELATED"/>
    <property type="match status" value="1"/>
</dbReference>
<keyword evidence="1" id="KW-0732">Signal</keyword>
<name>A0A512N829_9HYPH</name>
<dbReference type="PANTHER" id="PTHR39176:SF1">
    <property type="entry name" value="PERIPLASMIC PROTEIN"/>
    <property type="match status" value="1"/>
</dbReference>
<keyword evidence="4" id="KW-1185">Reference proteome</keyword>
<dbReference type="AlphaFoldDB" id="A0A512N829"/>
<gene>
    <name evidence="3" type="ORF">RSO01_23050</name>
</gene>
<dbReference type="Pfam" id="PF07007">
    <property type="entry name" value="LprI"/>
    <property type="match status" value="1"/>
</dbReference>
<protein>
    <recommendedName>
        <fullName evidence="2">Lysozyme inhibitor LprI-like N-terminal domain-containing protein</fullName>
    </recommendedName>
</protein>
<dbReference type="RefSeq" id="WP_170302997.1">
    <property type="nucleotide sequence ID" value="NZ_BKAJ01000034.1"/>
</dbReference>
<comment type="caution">
    <text evidence="3">The sequence shown here is derived from an EMBL/GenBank/DDBJ whole genome shotgun (WGS) entry which is preliminary data.</text>
</comment>
<dbReference type="InterPro" id="IPR009739">
    <property type="entry name" value="LprI-like_N"/>
</dbReference>
<evidence type="ECO:0000259" key="2">
    <source>
        <dbReference type="Pfam" id="PF07007"/>
    </source>
</evidence>
<reference evidence="3 4" key="1">
    <citation type="submission" date="2019-07" db="EMBL/GenBank/DDBJ databases">
        <title>Whole genome shotgun sequence of Reyranella soli NBRC 108950.</title>
        <authorList>
            <person name="Hosoyama A."/>
            <person name="Uohara A."/>
            <person name="Ohji S."/>
            <person name="Ichikawa N."/>
        </authorList>
    </citation>
    <scope>NUCLEOTIDE SEQUENCE [LARGE SCALE GENOMIC DNA]</scope>
    <source>
        <strain evidence="3 4">NBRC 108950</strain>
    </source>
</reference>
<dbReference type="Gene3D" id="1.20.1270.180">
    <property type="match status" value="1"/>
</dbReference>
<proteinExistence type="predicted"/>
<evidence type="ECO:0000313" key="4">
    <source>
        <dbReference type="Proteomes" id="UP000321058"/>
    </source>
</evidence>
<feature type="signal peptide" evidence="1">
    <location>
        <begin position="1"/>
        <end position="18"/>
    </location>
</feature>
<dbReference type="Proteomes" id="UP000321058">
    <property type="component" value="Unassembled WGS sequence"/>
</dbReference>
<evidence type="ECO:0000256" key="1">
    <source>
        <dbReference type="SAM" id="SignalP"/>
    </source>
</evidence>
<dbReference type="EMBL" id="BKAJ01000034">
    <property type="protein sequence ID" value="GEP55139.1"/>
    <property type="molecule type" value="Genomic_DNA"/>
</dbReference>
<organism evidence="3 4">
    <name type="scientific">Reyranella soli</name>
    <dbReference type="NCBI Taxonomy" id="1230389"/>
    <lineage>
        <taxon>Bacteria</taxon>
        <taxon>Pseudomonadati</taxon>
        <taxon>Pseudomonadota</taxon>
        <taxon>Alphaproteobacteria</taxon>
        <taxon>Hyphomicrobiales</taxon>
        <taxon>Reyranellaceae</taxon>
        <taxon>Reyranella</taxon>
    </lineage>
</organism>